<gene>
    <name evidence="2" type="ORF">A2845_04810</name>
</gene>
<keyword evidence="1" id="KW-0472">Membrane</keyword>
<proteinExistence type="predicted"/>
<organism evidence="2 3">
    <name type="scientific">Candidatus Lloydbacteria bacterium RIFCSPHIGHO2_01_FULL_49_22</name>
    <dbReference type="NCBI Taxonomy" id="1798658"/>
    <lineage>
        <taxon>Bacteria</taxon>
        <taxon>Candidatus Lloydiibacteriota</taxon>
    </lineage>
</organism>
<keyword evidence="1" id="KW-0812">Transmembrane</keyword>
<dbReference type="EMBL" id="MHLI01000008">
    <property type="protein sequence ID" value="OGZ05648.1"/>
    <property type="molecule type" value="Genomic_DNA"/>
</dbReference>
<dbReference type="AlphaFoldDB" id="A0A1G2CYQ7"/>
<evidence type="ECO:0000313" key="3">
    <source>
        <dbReference type="Proteomes" id="UP000177122"/>
    </source>
</evidence>
<evidence type="ECO:0000256" key="1">
    <source>
        <dbReference type="SAM" id="Phobius"/>
    </source>
</evidence>
<sequence>MERQNFIVMLFAVVALALILAIVRWRIYRQELAQKAAIIESVLSYIYKQVSATSAEKILRQQNETLTHTTLIGRKFFCDCMWPHPPTTERDNDDGARILRTLDGYLDITEHAELEGRLALFGVRKERGSALLFLIEADGCKDASVRMRHGIFYKLEIKNASGTTTLVASGILPLPAPPKSSNDKLLEEIFAVLESSSNGRI</sequence>
<comment type="caution">
    <text evidence="2">The sequence shown here is derived from an EMBL/GenBank/DDBJ whole genome shotgun (WGS) entry which is preliminary data.</text>
</comment>
<protein>
    <submittedName>
        <fullName evidence="2">Uncharacterized protein</fullName>
    </submittedName>
</protein>
<evidence type="ECO:0000313" key="2">
    <source>
        <dbReference type="EMBL" id="OGZ05648.1"/>
    </source>
</evidence>
<feature type="transmembrane region" description="Helical" evidence="1">
    <location>
        <begin position="6"/>
        <end position="25"/>
    </location>
</feature>
<keyword evidence="1" id="KW-1133">Transmembrane helix</keyword>
<reference evidence="2 3" key="1">
    <citation type="journal article" date="2016" name="Nat. Commun.">
        <title>Thousands of microbial genomes shed light on interconnected biogeochemical processes in an aquifer system.</title>
        <authorList>
            <person name="Anantharaman K."/>
            <person name="Brown C.T."/>
            <person name="Hug L.A."/>
            <person name="Sharon I."/>
            <person name="Castelle C.J."/>
            <person name="Probst A.J."/>
            <person name="Thomas B.C."/>
            <person name="Singh A."/>
            <person name="Wilkins M.J."/>
            <person name="Karaoz U."/>
            <person name="Brodie E.L."/>
            <person name="Williams K.H."/>
            <person name="Hubbard S.S."/>
            <person name="Banfield J.F."/>
        </authorList>
    </citation>
    <scope>NUCLEOTIDE SEQUENCE [LARGE SCALE GENOMIC DNA]</scope>
</reference>
<name>A0A1G2CYQ7_9BACT</name>
<accession>A0A1G2CYQ7</accession>
<dbReference type="Proteomes" id="UP000177122">
    <property type="component" value="Unassembled WGS sequence"/>
</dbReference>